<dbReference type="AlphaFoldDB" id="A0A1V6SI46"/>
<evidence type="ECO:0000256" key="3">
    <source>
        <dbReference type="ARBA" id="ARBA00023015"/>
    </source>
</evidence>
<evidence type="ECO:0000313" key="7">
    <source>
        <dbReference type="Proteomes" id="UP000191342"/>
    </source>
</evidence>
<evidence type="ECO:0000256" key="5">
    <source>
        <dbReference type="ARBA" id="ARBA00023242"/>
    </source>
</evidence>
<comment type="caution">
    <text evidence="6">The sequence shown here is derived from an EMBL/GenBank/DDBJ whole genome shotgun (WGS) entry which is preliminary data.</text>
</comment>
<keyword evidence="1" id="KW-0479">Metal-binding</keyword>
<keyword evidence="5" id="KW-0539">Nucleus</keyword>
<proteinExistence type="predicted"/>
<dbReference type="PANTHER" id="PTHR47660">
    <property type="entry name" value="TRANSCRIPTION FACTOR WITH C2H2 AND ZN(2)-CYS(6) DNA BINDING DOMAIN (EUROFUNG)-RELATED-RELATED"/>
    <property type="match status" value="1"/>
</dbReference>
<reference evidence="7" key="1">
    <citation type="journal article" date="2017" name="Nat. Microbiol.">
        <title>Global analysis of biosynthetic gene clusters reveals vast potential of secondary metabolite production in Penicillium species.</title>
        <authorList>
            <person name="Nielsen J.C."/>
            <person name="Grijseels S."/>
            <person name="Prigent S."/>
            <person name="Ji B."/>
            <person name="Dainat J."/>
            <person name="Nielsen K.F."/>
            <person name="Frisvad J.C."/>
            <person name="Workman M."/>
            <person name="Nielsen J."/>
        </authorList>
    </citation>
    <scope>NUCLEOTIDE SEQUENCE [LARGE SCALE GENOMIC DNA]</scope>
    <source>
        <strain evidence="7">IBT 14082</strain>
    </source>
</reference>
<keyword evidence="2" id="KW-0862">Zinc</keyword>
<protein>
    <submittedName>
        <fullName evidence="6">Uncharacterized protein</fullName>
    </submittedName>
</protein>
<evidence type="ECO:0000256" key="1">
    <source>
        <dbReference type="ARBA" id="ARBA00022723"/>
    </source>
</evidence>
<organism evidence="6 7">
    <name type="scientific">Penicillium flavigenum</name>
    <dbReference type="NCBI Taxonomy" id="254877"/>
    <lineage>
        <taxon>Eukaryota</taxon>
        <taxon>Fungi</taxon>
        <taxon>Dikarya</taxon>
        <taxon>Ascomycota</taxon>
        <taxon>Pezizomycotina</taxon>
        <taxon>Eurotiomycetes</taxon>
        <taxon>Eurotiomycetidae</taxon>
        <taxon>Eurotiales</taxon>
        <taxon>Aspergillaceae</taxon>
        <taxon>Penicillium</taxon>
    </lineage>
</organism>
<evidence type="ECO:0000313" key="6">
    <source>
        <dbReference type="EMBL" id="OQE13558.1"/>
    </source>
</evidence>
<keyword evidence="7" id="KW-1185">Reference proteome</keyword>
<sequence>MQLNEESPDMILTLATAGSSLRRGDHPETWLCFYEDNNILTRNLKQQQKYVLILQIGLWSGDKRRVEIAESFAQPVMTVNAATSLPFKHEAYPTIIPTATDDDATLERKWREWVEHESFKRW</sequence>
<dbReference type="EMBL" id="MLQL01000046">
    <property type="protein sequence ID" value="OQE13558.1"/>
    <property type="molecule type" value="Genomic_DNA"/>
</dbReference>
<dbReference type="STRING" id="254877.A0A1V6SI46"/>
<evidence type="ECO:0000256" key="4">
    <source>
        <dbReference type="ARBA" id="ARBA00023163"/>
    </source>
</evidence>
<dbReference type="GO" id="GO:0046872">
    <property type="term" value="F:metal ion binding"/>
    <property type="evidence" value="ECO:0007669"/>
    <property type="project" value="UniProtKB-KW"/>
</dbReference>
<gene>
    <name evidence="6" type="ORF">PENFLA_c046G07253</name>
</gene>
<evidence type="ECO:0000256" key="2">
    <source>
        <dbReference type="ARBA" id="ARBA00022833"/>
    </source>
</evidence>
<keyword evidence="3" id="KW-0805">Transcription regulation</keyword>
<keyword evidence="4" id="KW-0804">Transcription</keyword>
<accession>A0A1V6SI46</accession>
<dbReference type="PANTHER" id="PTHR47660:SF2">
    <property type="entry name" value="TRANSCRIPTION FACTOR WITH C2H2 AND ZN(2)-CYS(6) DNA BINDING DOMAIN (EUROFUNG)"/>
    <property type="match status" value="1"/>
</dbReference>
<name>A0A1V6SI46_9EURO</name>
<dbReference type="Proteomes" id="UP000191342">
    <property type="component" value="Unassembled WGS sequence"/>
</dbReference>
<dbReference type="OrthoDB" id="40579at2759"/>